<feature type="domain" description="DNA-binding protein Rv2175c wHTH" evidence="2">
    <location>
        <begin position="28"/>
        <end position="72"/>
    </location>
</feature>
<dbReference type="Pfam" id="PF18367">
    <property type="entry name" value="Rv2175c_C"/>
    <property type="match status" value="1"/>
</dbReference>
<dbReference type="Pfam" id="PF21531">
    <property type="entry name" value="Rv2175c_wHTH"/>
    <property type="match status" value="1"/>
</dbReference>
<evidence type="ECO:0000259" key="1">
    <source>
        <dbReference type="Pfam" id="PF18367"/>
    </source>
</evidence>
<dbReference type="GO" id="GO:0003677">
    <property type="term" value="F:DNA binding"/>
    <property type="evidence" value="ECO:0007669"/>
    <property type="project" value="InterPro"/>
</dbReference>
<organism evidence="3 4">
    <name type="scientific">Oryzihumus leptocrescens</name>
    <dbReference type="NCBI Taxonomy" id="297536"/>
    <lineage>
        <taxon>Bacteria</taxon>
        <taxon>Bacillati</taxon>
        <taxon>Actinomycetota</taxon>
        <taxon>Actinomycetes</taxon>
        <taxon>Micrococcales</taxon>
        <taxon>Intrasporangiaceae</taxon>
        <taxon>Oryzihumus</taxon>
    </lineage>
</organism>
<sequence length="137" mass="14646">MLGAGSGTLGPVTDDTTSEPDLEQLVGDWLTVPEIAERLHVPLSRVRGMLADRELIGARVGPNRAMKVPARFVGAEGPLPELRGTFTVLADGGMSDEESLRWLHTPDPTLPVGGSPVDALLAGHKTEVRRRAMELAF</sequence>
<dbReference type="EMBL" id="VFOQ01000001">
    <property type="protein sequence ID" value="TQL60537.1"/>
    <property type="molecule type" value="Genomic_DNA"/>
</dbReference>
<dbReference type="InterPro" id="IPR041098">
    <property type="entry name" value="Rv2175c_C"/>
</dbReference>
<reference evidence="3 4" key="1">
    <citation type="submission" date="2019-06" db="EMBL/GenBank/DDBJ databases">
        <title>Sequencing the genomes of 1000 actinobacteria strains.</title>
        <authorList>
            <person name="Klenk H.-P."/>
        </authorList>
    </citation>
    <scope>NUCLEOTIDE SEQUENCE [LARGE SCALE GENOMIC DNA]</scope>
    <source>
        <strain evidence="3 4">DSM 18082</strain>
    </source>
</reference>
<evidence type="ECO:0000259" key="2">
    <source>
        <dbReference type="Pfam" id="PF21531"/>
    </source>
</evidence>
<dbReference type="InterPro" id="IPR048576">
    <property type="entry name" value="Rv2175c_wHTH"/>
</dbReference>
<proteinExistence type="predicted"/>
<dbReference type="AlphaFoldDB" id="A0A542ZJL0"/>
<comment type="caution">
    <text evidence="3">The sequence shown here is derived from an EMBL/GenBank/DDBJ whole genome shotgun (WGS) entry which is preliminary data.</text>
</comment>
<accession>A0A542ZJL0</accession>
<protein>
    <submittedName>
        <fullName evidence="3">Excisionase family DNA binding protein</fullName>
    </submittedName>
</protein>
<evidence type="ECO:0000313" key="4">
    <source>
        <dbReference type="Proteomes" id="UP000319514"/>
    </source>
</evidence>
<gene>
    <name evidence="3" type="ORF">FB474_1932</name>
</gene>
<dbReference type="Proteomes" id="UP000319514">
    <property type="component" value="Unassembled WGS sequence"/>
</dbReference>
<keyword evidence="4" id="KW-1185">Reference proteome</keyword>
<feature type="domain" description="Rv2175c C-terminal" evidence="1">
    <location>
        <begin position="81"/>
        <end position="136"/>
    </location>
</feature>
<name>A0A542ZJL0_9MICO</name>
<evidence type="ECO:0000313" key="3">
    <source>
        <dbReference type="EMBL" id="TQL60537.1"/>
    </source>
</evidence>